<gene>
    <name evidence="5" type="ORF">SAMN04487974_101398</name>
</gene>
<feature type="compositionally biased region" description="Low complexity" evidence="2">
    <location>
        <begin position="101"/>
        <end position="112"/>
    </location>
</feature>
<dbReference type="Pfam" id="PF02974">
    <property type="entry name" value="Inh"/>
    <property type="match status" value="1"/>
</dbReference>
<proteinExistence type="predicted"/>
<dbReference type="AlphaFoldDB" id="A0A1G7SCY7"/>
<keyword evidence="1 3" id="KW-0732">Signal</keyword>
<organism evidence="5 6">
    <name type="scientific">Pelagibacterium luteolum</name>
    <dbReference type="NCBI Taxonomy" id="440168"/>
    <lineage>
        <taxon>Bacteria</taxon>
        <taxon>Pseudomonadati</taxon>
        <taxon>Pseudomonadota</taxon>
        <taxon>Alphaproteobacteria</taxon>
        <taxon>Hyphomicrobiales</taxon>
        <taxon>Devosiaceae</taxon>
        <taxon>Pelagibacterium</taxon>
    </lineage>
</organism>
<protein>
    <submittedName>
        <fullName evidence="5">Protease inhibitor Inh</fullName>
    </submittedName>
</protein>
<dbReference type="InterPro" id="IPR021140">
    <property type="entry name" value="Inh/Omp19"/>
</dbReference>
<feature type="domain" description="Alkaline proteinase inhibitor/ Outer membrane lipoprotein Omp19" evidence="4">
    <location>
        <begin position="120"/>
        <end position="209"/>
    </location>
</feature>
<dbReference type="SUPFAM" id="SSF50882">
    <property type="entry name" value="beta-Barrel protease inhibitors"/>
    <property type="match status" value="1"/>
</dbReference>
<dbReference type="OrthoDB" id="7948963at2"/>
<dbReference type="Proteomes" id="UP000199495">
    <property type="component" value="Unassembled WGS sequence"/>
</dbReference>
<dbReference type="InterPro" id="IPR016085">
    <property type="entry name" value="Protease_inh_B-barrel_dom"/>
</dbReference>
<name>A0A1G7SCY7_9HYPH</name>
<feature type="region of interest" description="Disordered" evidence="2">
    <location>
        <begin position="32"/>
        <end position="114"/>
    </location>
</feature>
<evidence type="ECO:0000256" key="1">
    <source>
        <dbReference type="ARBA" id="ARBA00022729"/>
    </source>
</evidence>
<feature type="compositionally biased region" description="Polar residues" evidence="2">
    <location>
        <begin position="48"/>
        <end position="58"/>
    </location>
</feature>
<evidence type="ECO:0000256" key="2">
    <source>
        <dbReference type="SAM" id="MobiDB-lite"/>
    </source>
</evidence>
<sequence length="211" mass="21293">MFGNLVTPLRSSVAVFAVFALAACSPTGFGNQQPAVPPAMSQPAPITPVQSTAVQTTDLPPIAGTTSTPQTTPSTAAIPGNTASVSGNTQTVASTSGFGMGNTTVPGNTTGGRDLSGNVTMEQLLGGWTILVGADQCRLNLTYTAKGSSGRYRASTPACAEPTLASVTSWQLLGNQIQLYNEADTLVGTLLKSGNRFVGTLSGGQAISLVG</sequence>
<evidence type="ECO:0000313" key="5">
    <source>
        <dbReference type="EMBL" id="SDG20060.1"/>
    </source>
</evidence>
<dbReference type="GO" id="GO:0004866">
    <property type="term" value="F:endopeptidase inhibitor activity"/>
    <property type="evidence" value="ECO:0007669"/>
    <property type="project" value="InterPro"/>
</dbReference>
<evidence type="ECO:0000313" key="6">
    <source>
        <dbReference type="Proteomes" id="UP000199495"/>
    </source>
</evidence>
<dbReference type="EMBL" id="FNCS01000001">
    <property type="protein sequence ID" value="SDG20060.1"/>
    <property type="molecule type" value="Genomic_DNA"/>
</dbReference>
<feature type="compositionally biased region" description="Low complexity" evidence="2">
    <location>
        <begin position="65"/>
        <end position="75"/>
    </location>
</feature>
<feature type="signal peptide" evidence="3">
    <location>
        <begin position="1"/>
        <end position="22"/>
    </location>
</feature>
<feature type="chain" id="PRO_5011443731" evidence="3">
    <location>
        <begin position="23"/>
        <end position="211"/>
    </location>
</feature>
<dbReference type="Gene3D" id="2.40.128.10">
    <property type="match status" value="1"/>
</dbReference>
<reference evidence="5 6" key="1">
    <citation type="submission" date="2016-10" db="EMBL/GenBank/DDBJ databases">
        <authorList>
            <person name="de Groot N.N."/>
        </authorList>
    </citation>
    <scope>NUCLEOTIDE SEQUENCE [LARGE SCALE GENOMIC DNA]</scope>
    <source>
        <strain evidence="5 6">CGMCC 1.10267</strain>
    </source>
</reference>
<dbReference type="STRING" id="440168.SAMN04487974_101398"/>
<dbReference type="RefSeq" id="WP_143009291.1">
    <property type="nucleotide sequence ID" value="NZ_FNCS01000001.1"/>
</dbReference>
<keyword evidence="6" id="KW-1185">Reference proteome</keyword>
<feature type="compositionally biased region" description="Polar residues" evidence="2">
    <location>
        <begin position="81"/>
        <end position="97"/>
    </location>
</feature>
<accession>A0A1G7SCY7</accession>
<evidence type="ECO:0000259" key="4">
    <source>
        <dbReference type="Pfam" id="PF02974"/>
    </source>
</evidence>
<evidence type="ECO:0000256" key="3">
    <source>
        <dbReference type="SAM" id="SignalP"/>
    </source>
</evidence>